<feature type="compositionally biased region" description="Polar residues" evidence="1">
    <location>
        <begin position="342"/>
        <end position="358"/>
    </location>
</feature>
<feature type="region of interest" description="Disordered" evidence="1">
    <location>
        <begin position="322"/>
        <end position="387"/>
    </location>
</feature>
<evidence type="ECO:0000256" key="1">
    <source>
        <dbReference type="SAM" id="MobiDB-lite"/>
    </source>
</evidence>
<evidence type="ECO:0000313" key="3">
    <source>
        <dbReference type="EMBL" id="KAK8852040.1"/>
    </source>
</evidence>
<feature type="compositionally biased region" description="Polar residues" evidence="1">
    <location>
        <begin position="1"/>
        <end position="11"/>
    </location>
</feature>
<keyword evidence="2" id="KW-0472">Membrane</keyword>
<keyword evidence="4" id="KW-1185">Reference proteome</keyword>
<evidence type="ECO:0000256" key="2">
    <source>
        <dbReference type="SAM" id="Phobius"/>
    </source>
</evidence>
<reference evidence="3 4" key="1">
    <citation type="journal article" date="2024" name="IMA Fungus">
        <title>Apiospora arundinis, a panoply of carbohydrate-active enzymes and secondary metabolites.</title>
        <authorList>
            <person name="Sorensen T."/>
            <person name="Petersen C."/>
            <person name="Muurmann A.T."/>
            <person name="Christiansen J.V."/>
            <person name="Brundto M.L."/>
            <person name="Overgaard C.K."/>
            <person name="Boysen A.T."/>
            <person name="Wollenberg R.D."/>
            <person name="Larsen T.O."/>
            <person name="Sorensen J.L."/>
            <person name="Nielsen K.L."/>
            <person name="Sondergaard T.E."/>
        </authorList>
    </citation>
    <scope>NUCLEOTIDE SEQUENCE [LARGE SCALE GENOMIC DNA]</scope>
    <source>
        <strain evidence="3 4">AAU 773</strain>
    </source>
</reference>
<keyword evidence="2" id="KW-1133">Transmembrane helix</keyword>
<accession>A0ABR2HT72</accession>
<organism evidence="3 4">
    <name type="scientific">Apiospora arundinis</name>
    <dbReference type="NCBI Taxonomy" id="335852"/>
    <lineage>
        <taxon>Eukaryota</taxon>
        <taxon>Fungi</taxon>
        <taxon>Dikarya</taxon>
        <taxon>Ascomycota</taxon>
        <taxon>Pezizomycotina</taxon>
        <taxon>Sordariomycetes</taxon>
        <taxon>Xylariomycetidae</taxon>
        <taxon>Amphisphaeriales</taxon>
        <taxon>Apiosporaceae</taxon>
        <taxon>Apiospora</taxon>
    </lineage>
</organism>
<keyword evidence="2" id="KW-0812">Transmembrane</keyword>
<dbReference type="EMBL" id="JAPCWZ010000009">
    <property type="protein sequence ID" value="KAK8852040.1"/>
    <property type="molecule type" value="Genomic_DNA"/>
</dbReference>
<gene>
    <name evidence="3" type="ORF">PGQ11_014519</name>
</gene>
<evidence type="ECO:0000313" key="4">
    <source>
        <dbReference type="Proteomes" id="UP001390339"/>
    </source>
</evidence>
<dbReference type="Proteomes" id="UP001390339">
    <property type="component" value="Unassembled WGS sequence"/>
</dbReference>
<name>A0ABR2HT72_9PEZI</name>
<proteinExistence type="predicted"/>
<protein>
    <submittedName>
        <fullName evidence="3">Uncharacterized protein</fullName>
    </submittedName>
</protein>
<comment type="caution">
    <text evidence="3">The sequence shown here is derived from an EMBL/GenBank/DDBJ whole genome shotgun (WGS) entry which is preliminary data.</text>
</comment>
<feature type="region of interest" description="Disordered" evidence="1">
    <location>
        <begin position="1"/>
        <end position="22"/>
    </location>
</feature>
<sequence>MASVIPATTTMLPLPTSSSSSSSSSYMDIMSQIEMNISRSLYIPAGPLTVVWTPTCSITTLRDLYGSVTPTSLSSDHWWATHARNPSCRPPGWQWPAGNRPYWKYQTEGPSSGQPVPGTLALGSNYIAPYYSPGICPSGYTPACSRPTWGDALKPSSLSESWAQSSYSSLFGPALTEGETATICIPTGWECPTGTRNIEVTGPTSIMTTSGKYTFQTQASAPWVQIRWAESDLPRLETHPLTSGRVMNTTLAYLAAVTSAQRAIASLQGKLGETRDGWEAEKELRSRITVGLAVPFAVLTFLLLGALFTLWMRYRKLMALNNGRNGNGNNGLGVPLTREMTETPSYSNTNADESSSFRPEQRQEGGDTATMAVPPPYSPREDRTGVS</sequence>
<feature type="transmembrane region" description="Helical" evidence="2">
    <location>
        <begin position="292"/>
        <end position="312"/>
    </location>
</feature>